<dbReference type="EMBL" id="JRQD01000006">
    <property type="protein sequence ID" value="KGM06026.1"/>
    <property type="molecule type" value="Genomic_DNA"/>
</dbReference>
<reference evidence="1 2" key="1">
    <citation type="submission" date="2014-09" db="EMBL/GenBank/DDBJ databases">
        <authorList>
            <person name="Grob C."/>
            <person name="Taubert M."/>
            <person name="Howat A.M."/>
            <person name="Burns O.J."/>
            <person name="Dixon J.L."/>
            <person name="Chen Y."/>
            <person name="Murrell J.C."/>
        </authorList>
    </citation>
    <scope>NUCLEOTIDE SEQUENCE [LARGE SCALE GENOMIC DNA]</scope>
    <source>
        <strain evidence="1">L4</strain>
    </source>
</reference>
<dbReference type="InterPro" id="IPR046047">
    <property type="entry name" value="DUF6005"/>
</dbReference>
<evidence type="ECO:0000313" key="1">
    <source>
        <dbReference type="EMBL" id="KGM06026.1"/>
    </source>
</evidence>
<proteinExistence type="predicted"/>
<dbReference type="AlphaFoldDB" id="A0A0A0BDJ2"/>
<dbReference type="STRING" id="392484.LP43_2341"/>
<sequence>MIKVHCFVSCVCEVIKKTPGVDHRPFYFGVWDADFSVSEQKVLSYHSEHTQHDNFKSWYQLLYGVEIKPWYDDQQSKQHNIATLVEMVETKPTERNIMVMLDMYHLPERENKFNQNPFPHFVMLETTDDPDIWFMWDPDFRWEGPLPKNRILNAINQPTVGGGYYFDAIDIQHTSEDTVKAYFAQSMKLTQNPFTDALRQIVTSHLDDDRFVLSELDTALREIPVMAIRKYAFEHAFAYFWEALSLNEDEFENWCDEIESLVNGYTQLQYRCMKLAMIGNPDLATAVFDLLDLQDQREFAIKHKLQQVFEQWSELSQPTSVLAHA</sequence>
<organism evidence="1 2">
    <name type="scientific">Methylophaga thiooxydans</name>
    <dbReference type="NCBI Taxonomy" id="392484"/>
    <lineage>
        <taxon>Bacteria</taxon>
        <taxon>Pseudomonadati</taxon>
        <taxon>Pseudomonadota</taxon>
        <taxon>Gammaproteobacteria</taxon>
        <taxon>Thiotrichales</taxon>
        <taxon>Piscirickettsiaceae</taxon>
        <taxon>Methylophaga</taxon>
    </lineage>
</organism>
<dbReference type="Proteomes" id="UP000029999">
    <property type="component" value="Unassembled WGS sequence"/>
</dbReference>
<gene>
    <name evidence="1" type="ORF">LP43_2341</name>
</gene>
<protein>
    <recommendedName>
        <fullName evidence="3">Petrobactin biosynthesis protein AsbE</fullName>
    </recommendedName>
</protein>
<comment type="caution">
    <text evidence="1">The sequence shown here is derived from an EMBL/GenBank/DDBJ whole genome shotgun (WGS) entry which is preliminary data.</text>
</comment>
<name>A0A0A0BDJ2_9GAMM</name>
<evidence type="ECO:0008006" key="3">
    <source>
        <dbReference type="Google" id="ProtNLM"/>
    </source>
</evidence>
<accession>A0A0A0BDJ2</accession>
<dbReference type="RefSeq" id="WP_036315541.1">
    <property type="nucleotide sequence ID" value="NZ_JRQD01000006.1"/>
</dbReference>
<dbReference type="Pfam" id="PF19468">
    <property type="entry name" value="DUF6005"/>
    <property type="match status" value="1"/>
</dbReference>
<evidence type="ECO:0000313" key="2">
    <source>
        <dbReference type="Proteomes" id="UP000029999"/>
    </source>
</evidence>